<gene>
    <name evidence="1" type="ORF">HMPREF9384_1914</name>
</gene>
<sequence length="41" mass="4469">MGGASTSTSLMPQIVQAVIPPQHVLTLASYTMKRNKDRLNI</sequence>
<dbReference type="Proteomes" id="UP000004562">
    <property type="component" value="Unassembled WGS sequence"/>
</dbReference>
<name>F0IVQ2_STRSA</name>
<protein>
    <submittedName>
        <fullName evidence="1">Uncharacterized protein</fullName>
    </submittedName>
</protein>
<dbReference type="HOGENOM" id="CLU_3277517_0_0_9"/>
<dbReference type="EMBL" id="AEXZ01000011">
    <property type="protein sequence ID" value="EGD37917.1"/>
    <property type="molecule type" value="Genomic_DNA"/>
</dbReference>
<dbReference type="PATRIC" id="fig|888812.3.peg.1887"/>
<comment type="caution">
    <text evidence="1">The sequence shown here is derived from an EMBL/GenBank/DDBJ whole genome shotgun (WGS) entry which is preliminary data.</text>
</comment>
<evidence type="ECO:0000313" key="1">
    <source>
        <dbReference type="EMBL" id="EGD37917.1"/>
    </source>
</evidence>
<dbReference type="AlphaFoldDB" id="F0IVQ2"/>
<accession>F0IVQ2</accession>
<organism evidence="1 2">
    <name type="scientific">Streptococcus sanguinis SK160</name>
    <dbReference type="NCBI Taxonomy" id="888812"/>
    <lineage>
        <taxon>Bacteria</taxon>
        <taxon>Bacillati</taxon>
        <taxon>Bacillota</taxon>
        <taxon>Bacilli</taxon>
        <taxon>Lactobacillales</taxon>
        <taxon>Streptococcaceae</taxon>
        <taxon>Streptococcus</taxon>
    </lineage>
</organism>
<reference evidence="1 2" key="1">
    <citation type="submission" date="2011-02" db="EMBL/GenBank/DDBJ databases">
        <authorList>
            <person name="Muzny D."/>
            <person name="Qin X."/>
            <person name="Deng J."/>
            <person name="Jiang H."/>
            <person name="Liu Y."/>
            <person name="Qu J."/>
            <person name="Song X.-Z."/>
            <person name="Zhang L."/>
            <person name="Thornton R."/>
            <person name="Coyle M."/>
            <person name="Francisco L."/>
            <person name="Jackson L."/>
            <person name="Javaid M."/>
            <person name="Korchina V."/>
            <person name="Kovar C."/>
            <person name="Mata R."/>
            <person name="Mathew T."/>
            <person name="Ngo R."/>
            <person name="Nguyen L."/>
            <person name="Nguyen N."/>
            <person name="Okwuonu G."/>
            <person name="Ongeri F."/>
            <person name="Pham C."/>
            <person name="Simmons D."/>
            <person name="Wilczek-Boney K."/>
            <person name="Hale W."/>
            <person name="Jakkamsetti A."/>
            <person name="Pham P."/>
            <person name="Ruth R."/>
            <person name="San Lucas F."/>
            <person name="Warren J."/>
            <person name="Zhang J."/>
            <person name="Zhao Z."/>
            <person name="Zhou C."/>
            <person name="Zhu D."/>
            <person name="Lee S."/>
            <person name="Bess C."/>
            <person name="Blankenburg K."/>
            <person name="Forbes L."/>
            <person name="Fu Q."/>
            <person name="Gubbala S."/>
            <person name="Hirani K."/>
            <person name="Jayaseelan J.C."/>
            <person name="Lara F."/>
            <person name="Munidasa M."/>
            <person name="Palculict T."/>
            <person name="Patil S."/>
            <person name="Pu L.-L."/>
            <person name="Saada N."/>
            <person name="Tang L."/>
            <person name="Weissenberger G."/>
            <person name="Zhu Y."/>
            <person name="Hemphill L."/>
            <person name="Shang Y."/>
            <person name="Youmans B."/>
            <person name="Ayvaz T."/>
            <person name="Ross M."/>
            <person name="Santibanez J."/>
            <person name="Aqrawi P."/>
            <person name="Gross S."/>
            <person name="Joshi V."/>
            <person name="Fowler G."/>
            <person name="Nazareth L."/>
            <person name="Reid J."/>
            <person name="Worley K."/>
            <person name="Petrosino J."/>
            <person name="Highlander S."/>
            <person name="Gibbs R."/>
        </authorList>
    </citation>
    <scope>NUCLEOTIDE SEQUENCE [LARGE SCALE GENOMIC DNA]</scope>
    <source>
        <strain evidence="1 2">SK160</strain>
    </source>
</reference>
<evidence type="ECO:0000313" key="2">
    <source>
        <dbReference type="Proteomes" id="UP000004562"/>
    </source>
</evidence>
<proteinExistence type="predicted"/>